<feature type="coiled-coil region" evidence="1">
    <location>
        <begin position="137"/>
        <end position="164"/>
    </location>
</feature>
<protein>
    <recommendedName>
        <fullName evidence="3">Signal transduction histidine kinase internal region domain-containing protein</fullName>
    </recommendedName>
</protein>
<dbReference type="InterPro" id="IPR036890">
    <property type="entry name" value="HATPase_C_sf"/>
</dbReference>
<keyword evidence="5" id="KW-1185">Reference proteome</keyword>
<feature type="transmembrane region" description="Helical" evidence="2">
    <location>
        <begin position="110"/>
        <end position="131"/>
    </location>
</feature>
<keyword evidence="2" id="KW-0812">Transmembrane</keyword>
<feature type="transmembrane region" description="Helical" evidence="2">
    <location>
        <begin position="82"/>
        <end position="104"/>
    </location>
</feature>
<dbReference type="Pfam" id="PF06580">
    <property type="entry name" value="His_kinase"/>
    <property type="match status" value="1"/>
</dbReference>
<evidence type="ECO:0000313" key="5">
    <source>
        <dbReference type="Proteomes" id="UP000765802"/>
    </source>
</evidence>
<dbReference type="InterPro" id="IPR050640">
    <property type="entry name" value="Bact_2-comp_sensor_kinase"/>
</dbReference>
<dbReference type="Gene3D" id="3.30.565.10">
    <property type="entry name" value="Histidine kinase-like ATPase, C-terminal domain"/>
    <property type="match status" value="1"/>
</dbReference>
<dbReference type="Proteomes" id="UP000765802">
    <property type="component" value="Unassembled WGS sequence"/>
</dbReference>
<reference evidence="4 5" key="1">
    <citation type="submission" date="2016-07" db="EMBL/GenBank/DDBJ databases">
        <title>Genome analysis of Flavihumibacter stibioxidans YS-17.</title>
        <authorList>
            <person name="Shi K."/>
            <person name="Han Y."/>
            <person name="Wang G."/>
        </authorList>
    </citation>
    <scope>NUCLEOTIDE SEQUENCE [LARGE SCALE GENOMIC DNA]</scope>
    <source>
        <strain evidence="4 5">YS-17</strain>
    </source>
</reference>
<dbReference type="EMBL" id="MBUA01000023">
    <property type="protein sequence ID" value="MBC6491832.1"/>
    <property type="molecule type" value="Genomic_DNA"/>
</dbReference>
<proteinExistence type="predicted"/>
<feature type="domain" description="Signal transduction histidine kinase internal region" evidence="3">
    <location>
        <begin position="157"/>
        <end position="235"/>
    </location>
</feature>
<dbReference type="RefSeq" id="WP_187257151.1">
    <property type="nucleotide sequence ID" value="NZ_JBHULF010000007.1"/>
</dbReference>
<evidence type="ECO:0000256" key="2">
    <source>
        <dbReference type="SAM" id="Phobius"/>
    </source>
</evidence>
<dbReference type="SUPFAM" id="SSF55874">
    <property type="entry name" value="ATPase domain of HSP90 chaperone/DNA topoisomerase II/histidine kinase"/>
    <property type="match status" value="1"/>
</dbReference>
<keyword evidence="2" id="KW-1133">Transmembrane helix</keyword>
<dbReference type="PANTHER" id="PTHR34220">
    <property type="entry name" value="SENSOR HISTIDINE KINASE YPDA"/>
    <property type="match status" value="1"/>
</dbReference>
<accession>A0ABR7M9V3</accession>
<gene>
    <name evidence="4" type="ORF">BC349_12290</name>
</gene>
<keyword evidence="2" id="KW-0472">Membrane</keyword>
<dbReference type="InterPro" id="IPR010559">
    <property type="entry name" value="Sig_transdc_His_kin_internal"/>
</dbReference>
<dbReference type="PANTHER" id="PTHR34220:SF7">
    <property type="entry name" value="SENSOR HISTIDINE KINASE YPDA"/>
    <property type="match status" value="1"/>
</dbReference>
<keyword evidence="1" id="KW-0175">Coiled coil</keyword>
<sequence length="344" mass="40533">MKKFFFTNVKYKWLLHLLAWAIIFVVPYIFADSHGKRPVGGIKRDEFQTFDTLTDLFWVLIFYLNAFVLIPAFFYSRRFLRYVAFLLLIFIGLMGIHVALFYLMYRPNTIHFWVAAYHNILPFLFTIALSATYKTISDRMETEKLEKERQSENLKTELAFLRSQISPHFLFNVLNNIAALARIKSDELEPTILKLSSLMRYMLYETDEEKVPIVQEVEYMHDYIDLQKQRFGEELHFDAQFDIRENWHSIEPMLLIPFVENAFKHGGGMMPGPDISLRLSVDNNKLYFTVRNRFESAPAVKDKTSGIGLSNVKRRLKLLYPGKHELNINNQDGWFTIQLKLEVS</sequence>
<feature type="transmembrane region" description="Helical" evidence="2">
    <location>
        <begin position="55"/>
        <end position="75"/>
    </location>
</feature>
<evidence type="ECO:0000313" key="4">
    <source>
        <dbReference type="EMBL" id="MBC6491832.1"/>
    </source>
</evidence>
<name>A0ABR7M9V3_9BACT</name>
<evidence type="ECO:0000256" key="1">
    <source>
        <dbReference type="SAM" id="Coils"/>
    </source>
</evidence>
<comment type="caution">
    <text evidence="4">The sequence shown here is derived from an EMBL/GenBank/DDBJ whole genome shotgun (WGS) entry which is preliminary data.</text>
</comment>
<organism evidence="4 5">
    <name type="scientific">Flavihumibacter stibioxidans</name>
    <dbReference type="NCBI Taxonomy" id="1834163"/>
    <lineage>
        <taxon>Bacteria</taxon>
        <taxon>Pseudomonadati</taxon>
        <taxon>Bacteroidota</taxon>
        <taxon>Chitinophagia</taxon>
        <taxon>Chitinophagales</taxon>
        <taxon>Chitinophagaceae</taxon>
        <taxon>Flavihumibacter</taxon>
    </lineage>
</organism>
<evidence type="ECO:0000259" key="3">
    <source>
        <dbReference type="Pfam" id="PF06580"/>
    </source>
</evidence>